<dbReference type="OrthoDB" id="4127325at2"/>
<dbReference type="PANTHER" id="PTHR36832">
    <property type="entry name" value="SLR1174 PROTEIN-RELATED"/>
    <property type="match status" value="1"/>
</dbReference>
<feature type="transmembrane region" description="Helical" evidence="1">
    <location>
        <begin position="30"/>
        <end position="51"/>
    </location>
</feature>
<keyword evidence="1" id="KW-1133">Transmembrane helix</keyword>
<keyword evidence="1" id="KW-0472">Membrane</keyword>
<gene>
    <name evidence="2" type="ordered locus">Sfla_5431</name>
</gene>
<accession>A0A8D3WMY3</accession>
<organism evidence="2 3">
    <name type="scientific">Streptomyces pratensis (strain ATCC 33331 / IAF-45CD)</name>
    <dbReference type="NCBI Taxonomy" id="591167"/>
    <lineage>
        <taxon>Bacteria</taxon>
        <taxon>Bacillati</taxon>
        <taxon>Actinomycetota</taxon>
        <taxon>Actinomycetes</taxon>
        <taxon>Kitasatosporales</taxon>
        <taxon>Streptomycetaceae</taxon>
        <taxon>Streptomyces</taxon>
    </lineage>
</organism>
<dbReference type="AlphaFoldDB" id="A0A8D3WMY3"/>
<feature type="transmembrane region" description="Helical" evidence="1">
    <location>
        <begin position="71"/>
        <end position="89"/>
    </location>
</feature>
<keyword evidence="1" id="KW-0812">Transmembrane</keyword>
<evidence type="ECO:0000313" key="2">
    <source>
        <dbReference type="EMBL" id="ADW06828.1"/>
    </source>
</evidence>
<feature type="transmembrane region" description="Helical" evidence="1">
    <location>
        <begin position="241"/>
        <end position="264"/>
    </location>
</feature>
<feature type="transmembrane region" description="Helical" evidence="1">
    <location>
        <begin position="192"/>
        <end position="210"/>
    </location>
</feature>
<dbReference type="Proteomes" id="UP000002066">
    <property type="component" value="Chromosome"/>
</dbReference>
<feature type="transmembrane region" description="Helical" evidence="1">
    <location>
        <begin position="155"/>
        <end position="180"/>
    </location>
</feature>
<evidence type="ECO:0000313" key="3">
    <source>
        <dbReference type="Proteomes" id="UP000002066"/>
    </source>
</evidence>
<dbReference type="KEGG" id="sfa:Sfla_5431"/>
<protein>
    <recommendedName>
        <fullName evidence="4">ABC transporter permease</fullName>
    </recommendedName>
</protein>
<feature type="transmembrane region" description="Helical" evidence="1">
    <location>
        <begin position="124"/>
        <end position="143"/>
    </location>
</feature>
<dbReference type="PANTHER" id="PTHR36832:SF2">
    <property type="entry name" value="INTEGRAL MEMBRANE PROTEIN"/>
    <property type="match status" value="1"/>
</dbReference>
<evidence type="ECO:0000256" key="1">
    <source>
        <dbReference type="SAM" id="Phobius"/>
    </source>
</evidence>
<sequence>MTGTLRRGWRAQRAVVGMQLRLAFHYRTRAFAQGIGALLLIGLQVALWSAVYAGGDGQVRAGGLTLHQTTVYAAAGTVWVLCLPGLALARQLESKIRDGRIVSELLLPTGFLTQWFSAALGRTAGVTVLVGVPAAIVGAAVLYPFTLDPAHVGRLALTAAIAFVVLFDFSYLIGLSAFFVRRVEGLNEVREALLLLLGGSMMPVSLYPAALRDAAVWTPFVHGFYTPLGTLVGDPFVDDRVVVLGACWAVLLSAAAALCTRAALRRLVIAGG</sequence>
<dbReference type="EMBL" id="CP002475">
    <property type="protein sequence ID" value="ADW06828.1"/>
    <property type="molecule type" value="Genomic_DNA"/>
</dbReference>
<reference evidence="2 3" key="1">
    <citation type="submission" date="2011-01" db="EMBL/GenBank/DDBJ databases">
        <title>Complete sequence of chromosome of Streptomyces flavogriseus ATCC 33331.</title>
        <authorList>
            <consortium name="US DOE Joint Genome Institute"/>
            <person name="Lucas S."/>
            <person name="Copeland A."/>
            <person name="Lapidus A."/>
            <person name="Cheng J.-F."/>
            <person name="Goodwin L."/>
            <person name="Pitluck S."/>
            <person name="Davenport K."/>
            <person name="Detter J.C."/>
            <person name="Han C."/>
            <person name="Tapia R."/>
            <person name="Land M."/>
            <person name="Hauser L."/>
            <person name="Kyrpides N."/>
            <person name="Ivanova N."/>
            <person name="Ovchinnikova G."/>
            <person name="Pagani I."/>
            <person name="Brumm P."/>
            <person name="Mead D."/>
            <person name="Woyke T."/>
        </authorList>
    </citation>
    <scope>NUCLEOTIDE SEQUENCE [LARGE SCALE GENOMIC DNA]</scope>
    <source>
        <strain evidence="3">ATCC 33331 / IAF-45CD</strain>
    </source>
</reference>
<proteinExistence type="predicted"/>
<name>A0A8D3WMY3_STRFA</name>
<evidence type="ECO:0008006" key="4">
    <source>
        <dbReference type="Google" id="ProtNLM"/>
    </source>
</evidence>